<dbReference type="Proteomes" id="UP000199317">
    <property type="component" value="Unassembled WGS sequence"/>
</dbReference>
<comment type="catalytic activity">
    <reaction evidence="1 9">
        <text>a 4-O-methyl-thymidine in DNA + L-cysteinyl-[protein] = a thymidine in DNA + S-methyl-L-cysteinyl-[protein]</text>
        <dbReference type="Rhea" id="RHEA:53428"/>
        <dbReference type="Rhea" id="RHEA-COMP:10131"/>
        <dbReference type="Rhea" id="RHEA-COMP:10132"/>
        <dbReference type="Rhea" id="RHEA-COMP:13555"/>
        <dbReference type="Rhea" id="RHEA-COMP:13556"/>
        <dbReference type="ChEBI" id="CHEBI:29950"/>
        <dbReference type="ChEBI" id="CHEBI:82612"/>
        <dbReference type="ChEBI" id="CHEBI:137386"/>
        <dbReference type="ChEBI" id="CHEBI:137387"/>
        <dbReference type="EC" id="2.1.1.63"/>
    </reaction>
</comment>
<sequence length="202" mass="21334">MPFAPSSQSALVQMRISSPLGDMRLAASPGGLAGIWFEGQRHQPTDHLDGPGAWPHDPAHPVLVAAASQLREYLEGRRSRFDLPLDLSAGTAFQRDVWQALVEIPHGAVTSYAGLARALGRPLAMRAVGAAVGRNPVSVIVPCHRVLGSDGTLTGYAGGLPRKTALLRLEGALPDHLRTLPLWQECDATACSTQGLRTGVAA</sequence>
<evidence type="ECO:0000313" key="12">
    <source>
        <dbReference type="EMBL" id="SDP07826.1"/>
    </source>
</evidence>
<dbReference type="OrthoDB" id="9802228at2"/>
<comment type="similarity">
    <text evidence="2 9">Belongs to the MGMT family.</text>
</comment>
<evidence type="ECO:0000313" key="13">
    <source>
        <dbReference type="Proteomes" id="UP000199317"/>
    </source>
</evidence>
<evidence type="ECO:0000256" key="7">
    <source>
        <dbReference type="ARBA" id="ARBA00023204"/>
    </source>
</evidence>
<gene>
    <name evidence="12" type="ORF">SAMN04489708_10731</name>
</gene>
<comment type="subcellular location">
    <subcellularLocation>
        <location evidence="9">Cytoplasm</location>
    </subcellularLocation>
</comment>
<dbReference type="InterPro" id="IPR008332">
    <property type="entry name" value="MethylG_MeTrfase_N"/>
</dbReference>
<dbReference type="FunFam" id="1.10.10.10:FF:000214">
    <property type="entry name" value="Methylated-DNA--protein-cysteine methyltransferase"/>
    <property type="match status" value="1"/>
</dbReference>
<comment type="miscellaneous">
    <text evidence="9">This enzyme catalyzes only one turnover and therefore is not strictly catalytic. According to one definition, an enzyme is a biocatalyst that acts repeatedly and over many reaction cycles.</text>
</comment>
<evidence type="ECO:0000256" key="2">
    <source>
        <dbReference type="ARBA" id="ARBA00008711"/>
    </source>
</evidence>
<accession>A0A1H0PTG3</accession>
<evidence type="ECO:0000259" key="11">
    <source>
        <dbReference type="Pfam" id="PF02870"/>
    </source>
</evidence>
<evidence type="ECO:0000256" key="8">
    <source>
        <dbReference type="ARBA" id="ARBA00049348"/>
    </source>
</evidence>
<feature type="active site" description="Nucleophile; methyl group acceptor" evidence="9">
    <location>
        <position position="143"/>
    </location>
</feature>
<evidence type="ECO:0000256" key="3">
    <source>
        <dbReference type="ARBA" id="ARBA00022490"/>
    </source>
</evidence>
<feature type="domain" description="Methylguanine DNA methyltransferase ribonuclease-like" evidence="11">
    <location>
        <begin position="16"/>
        <end position="87"/>
    </location>
</feature>
<comment type="function">
    <text evidence="9">Involved in the cellular defense against the biological effects of O6-methylguanine (O6-MeG) and O4-methylthymine (O4-MeT) in DNA. Repairs the methylated nucleobase in DNA by stoichiometrically transferring the methyl group to a cysteine residue in the enzyme. This is a suicide reaction: the enzyme is irreversibly inactivated.</text>
</comment>
<dbReference type="GO" id="GO:0006307">
    <property type="term" value="P:DNA alkylation repair"/>
    <property type="evidence" value="ECO:0007669"/>
    <property type="project" value="UniProtKB-UniRule"/>
</dbReference>
<dbReference type="InterPro" id="IPR014048">
    <property type="entry name" value="MethylDNA_cys_MeTrfase_DNA-bd"/>
</dbReference>
<dbReference type="InterPro" id="IPR023546">
    <property type="entry name" value="MGMT"/>
</dbReference>
<protein>
    <recommendedName>
        <fullName evidence="9">Methylated-DNA--protein-cysteine methyltransferase</fullName>
        <ecNumber evidence="9">2.1.1.63</ecNumber>
    </recommendedName>
    <alternativeName>
        <fullName evidence="9">6-O-methylguanine-DNA methyltransferase</fullName>
        <shortName evidence="9">MGMT</shortName>
    </alternativeName>
    <alternativeName>
        <fullName evidence="9">O-6-methylguanine-DNA-alkyltransferase</fullName>
    </alternativeName>
</protein>
<dbReference type="PANTHER" id="PTHR10815:SF5">
    <property type="entry name" value="METHYLATED-DNA--PROTEIN-CYSTEINE METHYLTRANSFERASE"/>
    <property type="match status" value="1"/>
</dbReference>
<dbReference type="InterPro" id="IPR036388">
    <property type="entry name" value="WH-like_DNA-bd_sf"/>
</dbReference>
<keyword evidence="6 9" id="KW-0227">DNA damage</keyword>
<dbReference type="PROSITE" id="PS00374">
    <property type="entry name" value="MGMT"/>
    <property type="match status" value="1"/>
</dbReference>
<dbReference type="Pfam" id="PF02870">
    <property type="entry name" value="Methyltransf_1N"/>
    <property type="match status" value="1"/>
</dbReference>
<evidence type="ECO:0000256" key="6">
    <source>
        <dbReference type="ARBA" id="ARBA00022763"/>
    </source>
</evidence>
<organism evidence="12 13">
    <name type="scientific">Paracidovorax cattleyae</name>
    <dbReference type="NCBI Taxonomy" id="80868"/>
    <lineage>
        <taxon>Bacteria</taxon>
        <taxon>Pseudomonadati</taxon>
        <taxon>Pseudomonadota</taxon>
        <taxon>Betaproteobacteria</taxon>
        <taxon>Burkholderiales</taxon>
        <taxon>Comamonadaceae</taxon>
        <taxon>Paracidovorax</taxon>
    </lineage>
</organism>
<evidence type="ECO:0000259" key="10">
    <source>
        <dbReference type="Pfam" id="PF01035"/>
    </source>
</evidence>
<keyword evidence="13" id="KW-1185">Reference proteome</keyword>
<dbReference type="RefSeq" id="WP_092833216.1">
    <property type="nucleotide sequence ID" value="NZ_CP028290.1"/>
</dbReference>
<dbReference type="InterPro" id="IPR001497">
    <property type="entry name" value="MethylDNA_cys_MeTrfase_AS"/>
</dbReference>
<dbReference type="EC" id="2.1.1.63" evidence="9"/>
<dbReference type="InterPro" id="IPR036217">
    <property type="entry name" value="MethylDNA_cys_MeTrfase_DNAb"/>
</dbReference>
<dbReference type="AlphaFoldDB" id="A0A1H0PTG3"/>
<name>A0A1H0PTG3_9BURK</name>
<dbReference type="GO" id="GO:0032259">
    <property type="term" value="P:methylation"/>
    <property type="evidence" value="ECO:0007669"/>
    <property type="project" value="UniProtKB-KW"/>
</dbReference>
<dbReference type="CDD" id="cd06445">
    <property type="entry name" value="ATase"/>
    <property type="match status" value="1"/>
</dbReference>
<dbReference type="Pfam" id="PF01035">
    <property type="entry name" value="DNA_binding_1"/>
    <property type="match status" value="1"/>
</dbReference>
<keyword evidence="3 9" id="KW-0963">Cytoplasm</keyword>
<keyword evidence="4 9" id="KW-0489">Methyltransferase</keyword>
<comment type="catalytic activity">
    <reaction evidence="8 9">
        <text>a 6-O-methyl-2'-deoxyguanosine in DNA + L-cysteinyl-[protein] = S-methyl-L-cysteinyl-[protein] + a 2'-deoxyguanosine in DNA</text>
        <dbReference type="Rhea" id="RHEA:24000"/>
        <dbReference type="Rhea" id="RHEA-COMP:10131"/>
        <dbReference type="Rhea" id="RHEA-COMP:10132"/>
        <dbReference type="Rhea" id="RHEA-COMP:11367"/>
        <dbReference type="Rhea" id="RHEA-COMP:11368"/>
        <dbReference type="ChEBI" id="CHEBI:29950"/>
        <dbReference type="ChEBI" id="CHEBI:82612"/>
        <dbReference type="ChEBI" id="CHEBI:85445"/>
        <dbReference type="ChEBI" id="CHEBI:85448"/>
        <dbReference type="EC" id="2.1.1.63"/>
    </reaction>
</comment>
<dbReference type="GO" id="GO:0005737">
    <property type="term" value="C:cytoplasm"/>
    <property type="evidence" value="ECO:0007669"/>
    <property type="project" value="UniProtKB-SubCell"/>
</dbReference>
<dbReference type="Gene3D" id="3.30.160.70">
    <property type="entry name" value="Methylated DNA-protein cysteine methyltransferase domain"/>
    <property type="match status" value="1"/>
</dbReference>
<keyword evidence="5 9" id="KW-0808">Transferase</keyword>
<evidence type="ECO:0000256" key="5">
    <source>
        <dbReference type="ARBA" id="ARBA00022679"/>
    </source>
</evidence>
<dbReference type="SUPFAM" id="SSF53155">
    <property type="entry name" value="Methylated DNA-protein cysteine methyltransferase domain"/>
    <property type="match status" value="1"/>
</dbReference>
<keyword evidence="7 9" id="KW-0234">DNA repair</keyword>
<feature type="domain" description="Methylated-DNA-[protein]-cysteine S-methyltransferase DNA binding" evidence="10">
    <location>
        <begin position="92"/>
        <end position="172"/>
    </location>
</feature>
<dbReference type="NCBIfam" id="TIGR00589">
    <property type="entry name" value="ogt"/>
    <property type="match status" value="1"/>
</dbReference>
<dbReference type="PANTHER" id="PTHR10815">
    <property type="entry name" value="METHYLATED-DNA--PROTEIN-CYSTEINE METHYLTRANSFERASE"/>
    <property type="match status" value="1"/>
</dbReference>
<evidence type="ECO:0000256" key="1">
    <source>
        <dbReference type="ARBA" id="ARBA00001286"/>
    </source>
</evidence>
<dbReference type="InterPro" id="IPR036631">
    <property type="entry name" value="MGMT_N_sf"/>
</dbReference>
<dbReference type="EMBL" id="FNJL01000007">
    <property type="protein sequence ID" value="SDP07826.1"/>
    <property type="molecule type" value="Genomic_DNA"/>
</dbReference>
<evidence type="ECO:0000256" key="9">
    <source>
        <dbReference type="HAMAP-Rule" id="MF_00772"/>
    </source>
</evidence>
<dbReference type="Gene3D" id="1.10.10.10">
    <property type="entry name" value="Winged helix-like DNA-binding domain superfamily/Winged helix DNA-binding domain"/>
    <property type="match status" value="1"/>
</dbReference>
<dbReference type="SUPFAM" id="SSF46767">
    <property type="entry name" value="Methylated DNA-protein cysteine methyltransferase, C-terminal domain"/>
    <property type="match status" value="1"/>
</dbReference>
<proteinExistence type="inferred from homology"/>
<reference evidence="13" key="1">
    <citation type="submission" date="2016-10" db="EMBL/GenBank/DDBJ databases">
        <authorList>
            <person name="Varghese N."/>
            <person name="Submissions S."/>
        </authorList>
    </citation>
    <scope>NUCLEOTIDE SEQUENCE [LARGE SCALE GENOMIC DNA]</scope>
    <source>
        <strain evidence="13">DSM 17101</strain>
    </source>
</reference>
<dbReference type="GO" id="GO:0003908">
    <property type="term" value="F:methylated-DNA-[protein]-cysteine S-methyltransferase activity"/>
    <property type="evidence" value="ECO:0007669"/>
    <property type="project" value="UniProtKB-UniRule"/>
</dbReference>
<evidence type="ECO:0000256" key="4">
    <source>
        <dbReference type="ARBA" id="ARBA00022603"/>
    </source>
</evidence>
<dbReference type="HAMAP" id="MF_00772">
    <property type="entry name" value="OGT"/>
    <property type="match status" value="1"/>
</dbReference>